<dbReference type="STRING" id="428990.SAMN06295987_103275"/>
<keyword evidence="6 7" id="KW-0472">Membrane</keyword>
<dbReference type="GO" id="GO:0055085">
    <property type="term" value="P:transmembrane transport"/>
    <property type="evidence" value="ECO:0007669"/>
    <property type="project" value="InterPro"/>
</dbReference>
<evidence type="ECO:0000313" key="9">
    <source>
        <dbReference type="EMBL" id="SLK00373.1"/>
    </source>
</evidence>
<dbReference type="CDD" id="cd06261">
    <property type="entry name" value="TM_PBP2"/>
    <property type="match status" value="1"/>
</dbReference>
<reference evidence="10" key="1">
    <citation type="submission" date="2017-02" db="EMBL/GenBank/DDBJ databases">
        <authorList>
            <person name="Varghese N."/>
            <person name="Submissions S."/>
        </authorList>
    </citation>
    <scope>NUCLEOTIDE SEQUENCE [LARGE SCALE GENOMIC DNA]</scope>
    <source>
        <strain evidence="10">SM117</strain>
    </source>
</reference>
<dbReference type="Pfam" id="PF00528">
    <property type="entry name" value="BPD_transp_1"/>
    <property type="match status" value="1"/>
</dbReference>
<dbReference type="PROSITE" id="PS50928">
    <property type="entry name" value="ABC_TM1"/>
    <property type="match status" value="1"/>
</dbReference>
<feature type="domain" description="ABC transmembrane type-1" evidence="8">
    <location>
        <begin position="76"/>
        <end position="265"/>
    </location>
</feature>
<organism evidence="9 10">
    <name type="scientific">Novosphingobium mathurense</name>
    <dbReference type="NCBI Taxonomy" id="428990"/>
    <lineage>
        <taxon>Bacteria</taxon>
        <taxon>Pseudomonadati</taxon>
        <taxon>Pseudomonadota</taxon>
        <taxon>Alphaproteobacteria</taxon>
        <taxon>Sphingomonadales</taxon>
        <taxon>Sphingomonadaceae</taxon>
        <taxon>Novosphingobium</taxon>
    </lineage>
</organism>
<protein>
    <submittedName>
        <fullName evidence="9">Peptide/nickel transport system permease protein</fullName>
    </submittedName>
</protein>
<dbReference type="InterPro" id="IPR050366">
    <property type="entry name" value="BP-dependent_transpt_permease"/>
</dbReference>
<keyword evidence="2 7" id="KW-0813">Transport</keyword>
<dbReference type="InterPro" id="IPR000515">
    <property type="entry name" value="MetI-like"/>
</dbReference>
<feature type="transmembrane region" description="Helical" evidence="7">
    <location>
        <begin position="197"/>
        <end position="223"/>
    </location>
</feature>
<evidence type="ECO:0000259" key="8">
    <source>
        <dbReference type="PROSITE" id="PS50928"/>
    </source>
</evidence>
<keyword evidence="4 7" id="KW-0812">Transmembrane</keyword>
<dbReference type="Gene3D" id="1.10.3720.10">
    <property type="entry name" value="MetI-like"/>
    <property type="match status" value="1"/>
</dbReference>
<dbReference type="AlphaFoldDB" id="A0A1U6HX09"/>
<evidence type="ECO:0000256" key="2">
    <source>
        <dbReference type="ARBA" id="ARBA00022448"/>
    </source>
</evidence>
<dbReference type="EMBL" id="FVZE01000003">
    <property type="protein sequence ID" value="SLK00373.1"/>
    <property type="molecule type" value="Genomic_DNA"/>
</dbReference>
<evidence type="ECO:0000313" key="10">
    <source>
        <dbReference type="Proteomes" id="UP000190989"/>
    </source>
</evidence>
<dbReference type="PANTHER" id="PTHR43386">
    <property type="entry name" value="OLIGOPEPTIDE TRANSPORT SYSTEM PERMEASE PROTEIN APPC"/>
    <property type="match status" value="1"/>
</dbReference>
<evidence type="ECO:0000256" key="7">
    <source>
        <dbReference type="RuleBase" id="RU363032"/>
    </source>
</evidence>
<dbReference type="RefSeq" id="WP_054944556.1">
    <property type="nucleotide sequence ID" value="NZ_FVZE01000003.1"/>
</dbReference>
<dbReference type="PANTHER" id="PTHR43386:SF25">
    <property type="entry name" value="PEPTIDE ABC TRANSPORTER PERMEASE PROTEIN"/>
    <property type="match status" value="1"/>
</dbReference>
<evidence type="ECO:0000256" key="3">
    <source>
        <dbReference type="ARBA" id="ARBA00022475"/>
    </source>
</evidence>
<dbReference type="GO" id="GO:0005886">
    <property type="term" value="C:plasma membrane"/>
    <property type="evidence" value="ECO:0007669"/>
    <property type="project" value="UniProtKB-SubCell"/>
</dbReference>
<proteinExistence type="inferred from homology"/>
<feature type="transmembrane region" description="Helical" evidence="7">
    <location>
        <begin position="126"/>
        <end position="151"/>
    </location>
</feature>
<comment type="subcellular location">
    <subcellularLocation>
        <location evidence="1 7">Cell membrane</location>
        <topology evidence="1 7">Multi-pass membrane protein</topology>
    </subcellularLocation>
</comment>
<dbReference type="Proteomes" id="UP000190989">
    <property type="component" value="Unassembled WGS sequence"/>
</dbReference>
<keyword evidence="5 7" id="KW-1133">Transmembrane helix</keyword>
<name>A0A1U6HX09_9SPHN</name>
<gene>
    <name evidence="9" type="ORF">SAMN06295987_103275</name>
</gene>
<accession>A0A1U6HX09</accession>
<evidence type="ECO:0000256" key="4">
    <source>
        <dbReference type="ARBA" id="ARBA00022692"/>
    </source>
</evidence>
<sequence>MTGKLTSFLRNLPASGRIGLTLVVFWLAIALAGPSLAPYSVGAFVDQDVFSGASSRFWLGSDYLGRDVLSRVLWGSRYTVFLALGAAILAVCIGTSFALLAAIRGGWTDEVISRAMDTFISIPSKIFALVLVAAFGSSLPLLLLIATLTYVPGNFRIARALAMNLVALDFVQVARARGEGPVHIALREVLPNMIHPLLADTGLRFVFVVLLLSGLSFLGLGVQPPHADLGSLVRENISGITEGALAIIVPALAIATLTVGANLLIDALKPGGKA</sequence>
<evidence type="ECO:0000256" key="5">
    <source>
        <dbReference type="ARBA" id="ARBA00022989"/>
    </source>
</evidence>
<keyword evidence="10" id="KW-1185">Reference proteome</keyword>
<feature type="transmembrane region" description="Helical" evidence="7">
    <location>
        <begin position="243"/>
        <end position="265"/>
    </location>
</feature>
<comment type="similarity">
    <text evidence="7">Belongs to the binding-protein-dependent transport system permease family.</text>
</comment>
<keyword evidence="3" id="KW-1003">Cell membrane</keyword>
<dbReference type="InterPro" id="IPR035906">
    <property type="entry name" value="MetI-like_sf"/>
</dbReference>
<evidence type="ECO:0000256" key="1">
    <source>
        <dbReference type="ARBA" id="ARBA00004651"/>
    </source>
</evidence>
<feature type="transmembrane region" description="Helical" evidence="7">
    <location>
        <begin position="78"/>
        <end position="105"/>
    </location>
</feature>
<dbReference type="SUPFAM" id="SSF161098">
    <property type="entry name" value="MetI-like"/>
    <property type="match status" value="1"/>
</dbReference>
<evidence type="ECO:0000256" key="6">
    <source>
        <dbReference type="ARBA" id="ARBA00023136"/>
    </source>
</evidence>